<feature type="region of interest" description="Disordered" evidence="1">
    <location>
        <begin position="1"/>
        <end position="29"/>
    </location>
</feature>
<comment type="caution">
    <text evidence="2">The sequence shown here is derived from an EMBL/GenBank/DDBJ whole genome shotgun (WGS) entry which is preliminary data.</text>
</comment>
<accession>A0A369KB29</accession>
<evidence type="ECO:0000256" key="1">
    <source>
        <dbReference type="SAM" id="MobiDB-lite"/>
    </source>
</evidence>
<reference evidence="2" key="1">
    <citation type="submission" date="2018-04" db="EMBL/GenBank/DDBJ databases">
        <title>Whole genome sequencing of Hypsizygus marmoreus.</title>
        <authorList>
            <person name="Choi I.-G."/>
            <person name="Min B."/>
            <person name="Kim J.-G."/>
            <person name="Kim S."/>
            <person name="Oh Y.-L."/>
            <person name="Kong W.-S."/>
            <person name="Park H."/>
            <person name="Jeong J."/>
            <person name="Song E.-S."/>
        </authorList>
    </citation>
    <scope>NUCLEOTIDE SEQUENCE [LARGE SCALE GENOMIC DNA]</scope>
    <source>
        <strain evidence="2">51987-8</strain>
    </source>
</reference>
<dbReference type="EMBL" id="LUEZ02000004">
    <property type="protein sequence ID" value="RDB30650.1"/>
    <property type="molecule type" value="Genomic_DNA"/>
</dbReference>
<evidence type="ECO:0000313" key="3">
    <source>
        <dbReference type="Proteomes" id="UP000076154"/>
    </source>
</evidence>
<gene>
    <name evidence="2" type="ORF">Hypma_005833</name>
</gene>
<feature type="region of interest" description="Disordered" evidence="1">
    <location>
        <begin position="184"/>
        <end position="208"/>
    </location>
</feature>
<protein>
    <submittedName>
        <fullName evidence="2">Uncharacterized protein</fullName>
    </submittedName>
</protein>
<feature type="compositionally biased region" description="Low complexity" evidence="1">
    <location>
        <begin position="8"/>
        <end position="29"/>
    </location>
</feature>
<organism evidence="2 3">
    <name type="scientific">Hypsizygus marmoreus</name>
    <name type="common">White beech mushroom</name>
    <name type="synonym">Agaricus marmoreus</name>
    <dbReference type="NCBI Taxonomy" id="39966"/>
    <lineage>
        <taxon>Eukaryota</taxon>
        <taxon>Fungi</taxon>
        <taxon>Dikarya</taxon>
        <taxon>Basidiomycota</taxon>
        <taxon>Agaricomycotina</taxon>
        <taxon>Agaricomycetes</taxon>
        <taxon>Agaricomycetidae</taxon>
        <taxon>Agaricales</taxon>
        <taxon>Tricholomatineae</taxon>
        <taxon>Lyophyllaceae</taxon>
        <taxon>Hypsizygus</taxon>
    </lineage>
</organism>
<feature type="region of interest" description="Disordered" evidence="1">
    <location>
        <begin position="324"/>
        <end position="347"/>
    </location>
</feature>
<dbReference type="InParanoid" id="A0A369KB29"/>
<sequence>MSRRRVESMSSGDSRSPPSSFNPTTSTMSTYSHVSTYRSLQMDLQLYSPSVKLQQDEYDGGGPLAVFGDHDQVGGKVILDPSCYHTGKLSISIEGAFMYPATHMDGDIVIPEHSWNTGKRKHVFFSAFTVIPVSPGSDSNTPRSAFREAFNKRRPSVSSLNLNATAVERSFTFNFDLPRSCRHGEEMPPSFTGSGMSTDPGPSSPSKSIDVGYRVKVVWEATNASENPSTLEVPILYHPDADFQSVDAIPQNPQSWLEMPLRSDRPIPFRCAVTLPTAVTFSRTSSIPYFVVFTTTPRSPDLAKEIAADATISVSLRRQVTVIEQISPPPTPPHTPSSSSEESDGTRHKLLKRVARSQVRLNRAAKALEDNLDLRDKPLPRLPTQTVFTESLSLQNCICIGFPKRPRQQLGDGRSHPSLDSHASLPDGLHKAKIALQKDMLPCIDWAGVSVKYYLDVSVLIGQDDLRARIPIRIT</sequence>
<feature type="compositionally biased region" description="Polar residues" evidence="1">
    <location>
        <begin position="191"/>
        <end position="207"/>
    </location>
</feature>
<name>A0A369KB29_HYPMA</name>
<evidence type="ECO:0000313" key="2">
    <source>
        <dbReference type="EMBL" id="RDB30650.1"/>
    </source>
</evidence>
<proteinExistence type="predicted"/>
<dbReference type="Proteomes" id="UP000076154">
    <property type="component" value="Unassembled WGS sequence"/>
</dbReference>
<dbReference type="OrthoDB" id="3259897at2759"/>
<keyword evidence="3" id="KW-1185">Reference proteome</keyword>
<dbReference type="AlphaFoldDB" id="A0A369KB29"/>